<feature type="chain" id="PRO_5030060419" evidence="3">
    <location>
        <begin position="33"/>
        <end position="634"/>
    </location>
</feature>
<dbReference type="Proteomes" id="UP000249723">
    <property type="component" value="Unassembled WGS sequence"/>
</dbReference>
<dbReference type="InterPro" id="IPR013783">
    <property type="entry name" value="Ig-like_fold"/>
</dbReference>
<evidence type="ECO:0000256" key="1">
    <source>
        <dbReference type="ARBA" id="ARBA00022729"/>
    </source>
</evidence>
<protein>
    <submittedName>
        <fullName evidence="6">BZ3500_MvSof-1268-A1-R1_Chr7-2g09487 protein</fullName>
    </submittedName>
</protein>
<dbReference type="Gene3D" id="2.60.40.10">
    <property type="entry name" value="Immunoglobulins"/>
    <property type="match status" value="1"/>
</dbReference>
<dbReference type="AlphaFoldDB" id="A0A2X0N5T0"/>
<dbReference type="Pfam" id="PF09118">
    <property type="entry name" value="GO-like_E_set"/>
    <property type="match status" value="1"/>
</dbReference>
<dbReference type="InterPro" id="IPR009880">
    <property type="entry name" value="Glyoxal_oxidase_N"/>
</dbReference>
<evidence type="ECO:0000256" key="2">
    <source>
        <dbReference type="SAM" id="MobiDB-lite"/>
    </source>
</evidence>
<feature type="signal peptide" evidence="3">
    <location>
        <begin position="1"/>
        <end position="32"/>
    </location>
</feature>
<dbReference type="Gene3D" id="2.130.10.80">
    <property type="entry name" value="Galactose oxidase/kelch, beta-propeller"/>
    <property type="match status" value="1"/>
</dbReference>
<name>A0A2X0N5T0_9BASI</name>
<accession>A0A2X0N5T0</accession>
<evidence type="ECO:0000259" key="4">
    <source>
        <dbReference type="Pfam" id="PF07250"/>
    </source>
</evidence>
<dbReference type="Pfam" id="PF07250">
    <property type="entry name" value="Glyoxal_oxid_N"/>
    <property type="match status" value="1"/>
</dbReference>
<proteinExistence type="predicted"/>
<keyword evidence="7" id="KW-1185">Reference proteome</keyword>
<dbReference type="STRING" id="289078.A0A2X0N5T0"/>
<dbReference type="SUPFAM" id="SSF50965">
    <property type="entry name" value="Galactose oxidase, central domain"/>
    <property type="match status" value="1"/>
</dbReference>
<feature type="domain" description="Glyoxal oxidase N-terminal" evidence="4">
    <location>
        <begin position="153"/>
        <end position="510"/>
    </location>
</feature>
<dbReference type="InterPro" id="IPR014756">
    <property type="entry name" value="Ig_E-set"/>
</dbReference>
<feature type="domain" description="Galactose oxidase-like Early set" evidence="5">
    <location>
        <begin position="515"/>
        <end position="614"/>
    </location>
</feature>
<feature type="region of interest" description="Disordered" evidence="2">
    <location>
        <begin position="42"/>
        <end position="80"/>
    </location>
</feature>
<dbReference type="InterPro" id="IPR037293">
    <property type="entry name" value="Gal_Oxidase_central_sf"/>
</dbReference>
<dbReference type="EMBL" id="FMWP01000126">
    <property type="protein sequence ID" value="SDA02542.1"/>
    <property type="molecule type" value="Genomic_DNA"/>
</dbReference>
<evidence type="ECO:0000256" key="3">
    <source>
        <dbReference type="SAM" id="SignalP"/>
    </source>
</evidence>
<gene>
    <name evidence="6" type="ORF">BZ3500_MVSOF-1268-A1-R1_CHR7-2G09487</name>
</gene>
<evidence type="ECO:0000259" key="5">
    <source>
        <dbReference type="Pfam" id="PF09118"/>
    </source>
</evidence>
<keyword evidence="1 3" id="KW-0732">Signal</keyword>
<reference evidence="7" key="1">
    <citation type="submission" date="2016-10" db="EMBL/GenBank/DDBJ databases">
        <authorList>
            <person name="Jeantristanb JTB J.-T."/>
            <person name="Ricardo R."/>
        </authorList>
    </citation>
    <scope>NUCLEOTIDE SEQUENCE [LARGE SCALE GENOMIC DNA]</scope>
</reference>
<organism evidence="6 7">
    <name type="scientific">Microbotryum saponariae</name>
    <dbReference type="NCBI Taxonomy" id="289078"/>
    <lineage>
        <taxon>Eukaryota</taxon>
        <taxon>Fungi</taxon>
        <taxon>Dikarya</taxon>
        <taxon>Basidiomycota</taxon>
        <taxon>Pucciniomycotina</taxon>
        <taxon>Microbotryomycetes</taxon>
        <taxon>Microbotryales</taxon>
        <taxon>Microbotryaceae</taxon>
        <taxon>Microbotryum</taxon>
    </lineage>
</organism>
<dbReference type="OrthoDB" id="2019572at2759"/>
<evidence type="ECO:0000313" key="7">
    <source>
        <dbReference type="Proteomes" id="UP000249723"/>
    </source>
</evidence>
<dbReference type="PANTHER" id="PTHR32208:SF21">
    <property type="entry name" value="LOW QUALITY PROTEIN: ALDEHYDE OXIDASE GLOX-LIKE"/>
    <property type="match status" value="1"/>
</dbReference>
<evidence type="ECO:0000313" key="6">
    <source>
        <dbReference type="EMBL" id="SDA02542.1"/>
    </source>
</evidence>
<dbReference type="InterPro" id="IPR015202">
    <property type="entry name" value="GO-like_E_set"/>
</dbReference>
<sequence>MVYTRPRHARAAVFASVVLCLIMVVVPTSVLARATTIVAPPAVNSSRRPDREYIPTSAGADDGETLFQPNSTERSPEEPLLEEPHWLPLLKRARRRKPPSGDAWSGDTTMRIIGNLGIGAMQAIQSSDDELLKVLDKAQNNPLMIDGHSAWGNFCAAGTFISNGDIISVGGQTSENTELGKPGVAGDGFTGLRVFRPTTRQFLDDPRKAHIQSARWYASVIRVTDGSALIMGGSKKGQYNNERKVDNPTMEFVPSKGSQYYSKFLHDALDSNMFPIAFLLSKSGHVFVMANEIAMIYDWKNNREYRVEGPPGGIVRTYPGSATAVLLPLTIKNRWLSEALICGGVFNTVNMTNPGHDVRADEPVSDQCVRTSFPGGTRISGWHVEHMPSPRIMGDPVLTPDGKLLIVGGAQKGTAGYGNAIGMGEYAPAVGHSNAKEPNLTPVLYNPDAPRGQRFSNKFPAARIERMYHSAYLCTSEGNILAMGSSPNPRVLTKIDYKTRFEIESIAPPYMSKTRPAILSYPGQLNYTGRYTLTISNPMGCDNARVVLLDGGYATHGLHMNQRLVELPVTSFTNQSRITFRGPPDPTIWPPGPAFLWLTVCEGNIPSKGHKIMVGDGSSELNLLLDPPNYKVPF</sequence>
<dbReference type="InterPro" id="IPR011043">
    <property type="entry name" value="Gal_Oxase/kelch_b-propeller"/>
</dbReference>
<dbReference type="SUPFAM" id="SSF81296">
    <property type="entry name" value="E set domains"/>
    <property type="match status" value="1"/>
</dbReference>
<dbReference type="CDD" id="cd02851">
    <property type="entry name" value="E_set_GO_C"/>
    <property type="match status" value="1"/>
</dbReference>
<dbReference type="PANTHER" id="PTHR32208">
    <property type="entry name" value="SECRETED PROTEIN-RELATED"/>
    <property type="match status" value="1"/>
</dbReference>